<reference evidence="12" key="1">
    <citation type="submission" date="2016-10" db="EMBL/GenBank/DDBJ databases">
        <authorList>
            <person name="Varghese N."/>
            <person name="Submissions S."/>
        </authorList>
    </citation>
    <scope>NUCLEOTIDE SEQUENCE [LARGE SCALE GENOMIC DNA]</scope>
    <source>
        <strain evidence="12">DSM 18733</strain>
    </source>
</reference>
<evidence type="ECO:0000256" key="2">
    <source>
        <dbReference type="ARBA" id="ARBA00004651"/>
    </source>
</evidence>
<gene>
    <name evidence="11" type="ORF">SAMN05661044_00839</name>
</gene>
<evidence type="ECO:0000313" key="11">
    <source>
        <dbReference type="EMBL" id="SEK66187.1"/>
    </source>
</evidence>
<dbReference type="Pfam" id="PF04973">
    <property type="entry name" value="NMN_transporter"/>
    <property type="match status" value="1"/>
</dbReference>
<evidence type="ECO:0000256" key="10">
    <source>
        <dbReference type="SAM" id="Phobius"/>
    </source>
</evidence>
<dbReference type="PANTHER" id="PTHR36122:SF2">
    <property type="entry name" value="NICOTINAMIDE RIBOSIDE TRANSPORTER PNUC"/>
    <property type="match status" value="1"/>
</dbReference>
<sequence length="206" mass="23614">MNISESLKLFHQQIIETPLLQLTGVGFGIAEVFLAKANKVLLYPCGIISVIITIIVLYEAGLYAEILLNIYYLVMSLYGWYYWLRRKNNQILPISSSTKKEVVSTFIIIAIGFPALFITLKYFTDSTVPVWDAWVSITAWAGMWLLAKRKLENWILLNISNAFAIPLLIHKDLILYALLTLFLFIVAIFGYISWKNKLTERLISQT</sequence>
<evidence type="ECO:0000313" key="12">
    <source>
        <dbReference type="Proteomes" id="UP000199421"/>
    </source>
</evidence>
<evidence type="ECO:0000256" key="8">
    <source>
        <dbReference type="ARBA" id="ARBA00022989"/>
    </source>
</evidence>
<feature type="transmembrane region" description="Helical" evidence="10">
    <location>
        <begin position="40"/>
        <end position="60"/>
    </location>
</feature>
<name>A0A1H7IWZ5_OLID1</name>
<feature type="transmembrane region" description="Helical" evidence="10">
    <location>
        <begin position="175"/>
        <end position="194"/>
    </location>
</feature>
<feature type="transmembrane region" description="Helical" evidence="10">
    <location>
        <begin position="105"/>
        <end position="124"/>
    </location>
</feature>
<comment type="similarity">
    <text evidence="3">Belongs to the nicotinamide ribonucleoside (NR) uptake permease (TC 4.B.1) family.</text>
</comment>
<keyword evidence="6" id="KW-1003">Cell membrane</keyword>
<keyword evidence="12" id="KW-1185">Reference proteome</keyword>
<comment type="subcellular location">
    <subcellularLocation>
        <location evidence="2">Cell membrane</location>
        <topology evidence="2">Multi-pass membrane protein</topology>
    </subcellularLocation>
</comment>
<evidence type="ECO:0000256" key="4">
    <source>
        <dbReference type="ARBA" id="ARBA00017522"/>
    </source>
</evidence>
<protein>
    <recommendedName>
        <fullName evidence="4">Nicotinamide riboside transporter PnuC</fullName>
    </recommendedName>
</protein>
<dbReference type="InterPro" id="IPR006419">
    <property type="entry name" value="NMN_transpt_PnuC"/>
</dbReference>
<dbReference type="GO" id="GO:0034257">
    <property type="term" value="F:nicotinamide riboside transmembrane transporter activity"/>
    <property type="evidence" value="ECO:0007669"/>
    <property type="project" value="InterPro"/>
</dbReference>
<evidence type="ECO:0000256" key="5">
    <source>
        <dbReference type="ARBA" id="ARBA00022448"/>
    </source>
</evidence>
<evidence type="ECO:0000256" key="9">
    <source>
        <dbReference type="ARBA" id="ARBA00023136"/>
    </source>
</evidence>
<evidence type="ECO:0000256" key="7">
    <source>
        <dbReference type="ARBA" id="ARBA00022692"/>
    </source>
</evidence>
<dbReference type="EMBL" id="FOAF01000001">
    <property type="protein sequence ID" value="SEK66187.1"/>
    <property type="molecule type" value="Genomic_DNA"/>
</dbReference>
<organism evidence="11 12">
    <name type="scientific">Olivibacter domesticus</name>
    <name type="common">Pseudosphingobacterium domesticum</name>
    <dbReference type="NCBI Taxonomy" id="407022"/>
    <lineage>
        <taxon>Bacteria</taxon>
        <taxon>Pseudomonadati</taxon>
        <taxon>Bacteroidota</taxon>
        <taxon>Sphingobacteriia</taxon>
        <taxon>Sphingobacteriales</taxon>
        <taxon>Sphingobacteriaceae</taxon>
        <taxon>Olivibacter</taxon>
    </lineage>
</organism>
<feature type="transmembrane region" description="Helical" evidence="10">
    <location>
        <begin position="66"/>
        <end position="84"/>
    </location>
</feature>
<comment type="function">
    <text evidence="1">Required for nicotinamide riboside transport across the inner membrane.</text>
</comment>
<dbReference type="RefSeq" id="WP_202907732.1">
    <property type="nucleotide sequence ID" value="NZ_FOAF01000001.1"/>
</dbReference>
<dbReference type="GO" id="GO:0005886">
    <property type="term" value="C:plasma membrane"/>
    <property type="evidence" value="ECO:0007669"/>
    <property type="project" value="UniProtKB-SubCell"/>
</dbReference>
<dbReference type="STRING" id="407022.SAMN05661044_00839"/>
<evidence type="ECO:0000256" key="6">
    <source>
        <dbReference type="ARBA" id="ARBA00022475"/>
    </source>
</evidence>
<evidence type="ECO:0000256" key="3">
    <source>
        <dbReference type="ARBA" id="ARBA00006669"/>
    </source>
</evidence>
<feature type="transmembrane region" description="Helical" evidence="10">
    <location>
        <begin position="154"/>
        <end position="169"/>
    </location>
</feature>
<keyword evidence="7 10" id="KW-0812">Transmembrane</keyword>
<dbReference type="AlphaFoldDB" id="A0A1H7IWZ5"/>
<dbReference type="Proteomes" id="UP000199421">
    <property type="component" value="Unassembled WGS sequence"/>
</dbReference>
<dbReference type="NCBIfam" id="TIGR01528">
    <property type="entry name" value="NMN_trans_PnuC"/>
    <property type="match status" value="1"/>
</dbReference>
<dbReference type="PANTHER" id="PTHR36122">
    <property type="entry name" value="NICOTINAMIDE RIBOSIDE TRANSPORTER PNUC"/>
    <property type="match status" value="1"/>
</dbReference>
<keyword evidence="5" id="KW-0813">Transport</keyword>
<keyword evidence="8 10" id="KW-1133">Transmembrane helix</keyword>
<feature type="transmembrane region" description="Helical" evidence="10">
    <location>
        <begin position="130"/>
        <end position="147"/>
    </location>
</feature>
<evidence type="ECO:0000256" key="1">
    <source>
        <dbReference type="ARBA" id="ARBA00002672"/>
    </source>
</evidence>
<proteinExistence type="inferred from homology"/>
<accession>A0A1H7IWZ5</accession>
<keyword evidence="9 10" id="KW-0472">Membrane</keyword>